<evidence type="ECO:0000256" key="5">
    <source>
        <dbReference type="ARBA" id="ARBA00022516"/>
    </source>
</evidence>
<dbReference type="SUPFAM" id="SSF53901">
    <property type="entry name" value="Thiolase-like"/>
    <property type="match status" value="1"/>
</dbReference>
<keyword evidence="6 13" id="KW-0808">Transferase</keyword>
<feature type="active site" evidence="13">
    <location>
        <position position="112"/>
    </location>
</feature>
<evidence type="ECO:0000256" key="3">
    <source>
        <dbReference type="ARBA" id="ARBA00012333"/>
    </source>
</evidence>
<dbReference type="Proteomes" id="UP000029736">
    <property type="component" value="Unassembled WGS sequence"/>
</dbReference>
<dbReference type="InterPro" id="IPR013751">
    <property type="entry name" value="ACP_syn_III_N"/>
</dbReference>
<evidence type="ECO:0000256" key="12">
    <source>
        <dbReference type="ARBA" id="ARBA00051096"/>
    </source>
</evidence>
<dbReference type="NCBIfam" id="TIGR00747">
    <property type="entry name" value="fabH"/>
    <property type="match status" value="1"/>
</dbReference>
<keyword evidence="11 13" id="KW-0012">Acyltransferase</keyword>
<dbReference type="GO" id="GO:0005737">
    <property type="term" value="C:cytoplasm"/>
    <property type="evidence" value="ECO:0007669"/>
    <property type="project" value="UniProtKB-SubCell"/>
</dbReference>
<keyword evidence="4 13" id="KW-0963">Cytoplasm</keyword>
<dbReference type="EMBL" id="JPOS01000003">
    <property type="protein sequence ID" value="KGE89721.1"/>
    <property type="molecule type" value="Genomic_DNA"/>
</dbReference>
<feature type="active site" evidence="13">
    <location>
        <position position="278"/>
    </location>
</feature>
<feature type="region of interest" description="ACP-binding" evidence="13">
    <location>
        <begin position="249"/>
        <end position="253"/>
    </location>
</feature>
<name>A0A098SC15_9BACT</name>
<evidence type="ECO:0000256" key="13">
    <source>
        <dbReference type="HAMAP-Rule" id="MF_01815"/>
    </source>
</evidence>
<comment type="pathway">
    <text evidence="1 13">Lipid metabolism; fatty acid biosynthesis.</text>
</comment>
<organism evidence="16 17">
    <name type="scientific">Phaeodactylibacter xiamenensis</name>
    <dbReference type="NCBI Taxonomy" id="1524460"/>
    <lineage>
        <taxon>Bacteria</taxon>
        <taxon>Pseudomonadati</taxon>
        <taxon>Bacteroidota</taxon>
        <taxon>Saprospiria</taxon>
        <taxon>Saprospirales</taxon>
        <taxon>Haliscomenobacteraceae</taxon>
        <taxon>Phaeodactylibacter</taxon>
    </lineage>
</organism>
<comment type="function">
    <text evidence="13">Catalyzes the condensation reaction of fatty acid synthesis by the addition to an acyl acceptor of two carbons from malonyl-ACP. Catalyzes the first condensation reaction which initiates fatty acid synthesis and may therefore play a role in governing the total rate of fatty acid production. Possesses both acetoacetyl-ACP synthase and acetyl transacylase activities. Its substrate specificity determines the biosynthesis of branched-chain and/or straight-chain of fatty acids.</text>
</comment>
<evidence type="ECO:0000313" key="17">
    <source>
        <dbReference type="Proteomes" id="UP000029736"/>
    </source>
</evidence>
<dbReference type="HAMAP" id="MF_01815">
    <property type="entry name" value="FabH"/>
    <property type="match status" value="1"/>
</dbReference>
<evidence type="ECO:0000256" key="8">
    <source>
        <dbReference type="ARBA" id="ARBA00023098"/>
    </source>
</evidence>
<comment type="catalytic activity">
    <reaction evidence="12">
        <text>malonyl-[ACP] + acetyl-CoA + H(+) = 3-oxobutanoyl-[ACP] + CO2 + CoA</text>
        <dbReference type="Rhea" id="RHEA:12080"/>
        <dbReference type="Rhea" id="RHEA-COMP:9623"/>
        <dbReference type="Rhea" id="RHEA-COMP:9625"/>
        <dbReference type="ChEBI" id="CHEBI:15378"/>
        <dbReference type="ChEBI" id="CHEBI:16526"/>
        <dbReference type="ChEBI" id="CHEBI:57287"/>
        <dbReference type="ChEBI" id="CHEBI:57288"/>
        <dbReference type="ChEBI" id="CHEBI:78449"/>
        <dbReference type="ChEBI" id="CHEBI:78450"/>
        <dbReference type="EC" id="2.3.1.180"/>
    </reaction>
    <physiologicalReaction direction="left-to-right" evidence="12">
        <dbReference type="Rhea" id="RHEA:12081"/>
    </physiologicalReaction>
</comment>
<proteinExistence type="inferred from homology"/>
<dbReference type="STRING" id="1524460.IX84_01455"/>
<feature type="domain" description="Beta-ketoacyl-[acyl-carrier-protein] synthase III N-terminal" evidence="15">
    <location>
        <begin position="106"/>
        <end position="182"/>
    </location>
</feature>
<keyword evidence="17" id="KW-1185">Reference proteome</keyword>
<dbReference type="Gene3D" id="3.40.47.10">
    <property type="match status" value="1"/>
</dbReference>
<comment type="similarity">
    <text evidence="2 13">Belongs to the thiolase-like superfamily. FabH family.</text>
</comment>
<feature type="domain" description="Beta-ketoacyl-[acyl-carrier-protein] synthase III C-terminal" evidence="14">
    <location>
        <begin position="232"/>
        <end position="321"/>
    </location>
</feature>
<evidence type="ECO:0000256" key="7">
    <source>
        <dbReference type="ARBA" id="ARBA00022832"/>
    </source>
</evidence>
<keyword evidence="7 13" id="KW-0276">Fatty acid metabolism</keyword>
<dbReference type="GO" id="GO:0006633">
    <property type="term" value="P:fatty acid biosynthetic process"/>
    <property type="evidence" value="ECO:0007669"/>
    <property type="project" value="UniProtKB-UniRule"/>
</dbReference>
<evidence type="ECO:0000256" key="1">
    <source>
        <dbReference type="ARBA" id="ARBA00005194"/>
    </source>
</evidence>
<evidence type="ECO:0000313" key="16">
    <source>
        <dbReference type="EMBL" id="KGE89721.1"/>
    </source>
</evidence>
<protein>
    <recommendedName>
        <fullName evidence="3 13">Beta-ketoacyl-[acyl-carrier-protein] synthase III</fullName>
        <shortName evidence="13">Beta-ketoacyl-ACP synthase III</shortName>
        <shortName evidence="13">KAS III</shortName>
        <ecNumber evidence="3 13">2.3.1.180</ecNumber>
    </recommendedName>
    <alternativeName>
        <fullName evidence="13">3-oxoacyl-[acyl-carrier-protein] synthase 3</fullName>
    </alternativeName>
    <alternativeName>
        <fullName evidence="13">3-oxoacyl-[acyl-carrier-protein] synthase III</fullName>
    </alternativeName>
</protein>
<keyword evidence="10 13" id="KW-0511">Multifunctional enzyme</keyword>
<dbReference type="InterPro" id="IPR016039">
    <property type="entry name" value="Thiolase-like"/>
</dbReference>
<evidence type="ECO:0000256" key="6">
    <source>
        <dbReference type="ARBA" id="ARBA00022679"/>
    </source>
</evidence>
<reference evidence="16 17" key="1">
    <citation type="journal article" date="2014" name="Int. J. Syst. Evol. Microbiol.">
        <title>Phaeodactylibacter xiamenensis gen. nov., sp. nov., a member of the family Saprospiraceae isolated from the marine alga Phaeodactylum tricornutum.</title>
        <authorList>
            <person name="Chen Z.Jr."/>
            <person name="Lei X."/>
            <person name="Lai Q."/>
            <person name="Li Y."/>
            <person name="Zhang B."/>
            <person name="Zhang J."/>
            <person name="Zhang H."/>
            <person name="Yang L."/>
            <person name="Zheng W."/>
            <person name="Tian Y."/>
            <person name="Yu Z."/>
            <person name="Xu H.Jr."/>
            <person name="Zheng T."/>
        </authorList>
    </citation>
    <scope>NUCLEOTIDE SEQUENCE [LARGE SCALE GENOMIC DNA]</scope>
    <source>
        <strain evidence="16 17">KD52</strain>
    </source>
</reference>
<keyword evidence="9 13" id="KW-0275">Fatty acid biosynthesis</keyword>
<dbReference type="AlphaFoldDB" id="A0A098SC15"/>
<keyword evidence="5 13" id="KW-0444">Lipid biosynthesis</keyword>
<comment type="subcellular location">
    <subcellularLocation>
        <location evidence="13">Cytoplasm</location>
    </subcellularLocation>
</comment>
<evidence type="ECO:0000256" key="9">
    <source>
        <dbReference type="ARBA" id="ARBA00023160"/>
    </source>
</evidence>
<evidence type="ECO:0000256" key="11">
    <source>
        <dbReference type="ARBA" id="ARBA00023315"/>
    </source>
</evidence>
<evidence type="ECO:0000256" key="2">
    <source>
        <dbReference type="ARBA" id="ARBA00008642"/>
    </source>
</evidence>
<dbReference type="GO" id="GO:0044550">
    <property type="term" value="P:secondary metabolite biosynthetic process"/>
    <property type="evidence" value="ECO:0007669"/>
    <property type="project" value="TreeGrafter"/>
</dbReference>
<evidence type="ECO:0000259" key="14">
    <source>
        <dbReference type="Pfam" id="PF08541"/>
    </source>
</evidence>
<comment type="subunit">
    <text evidence="13">Homodimer.</text>
</comment>
<comment type="domain">
    <text evidence="13">The last Arg residue of the ACP-binding site is essential for the weak association between ACP/AcpP and FabH.</text>
</comment>
<sequence>MQAKITAIGAYAPEQIIDNHYFEGFIETSDEWIQSRTGIKTRHFARQNEYTGDLSEKAALNLAKTYGKDLSDVDFILLATVSHDHVMPSVAAVLQHRLGIRQAGALDIAAACAGFGYGIALAKSMIESGMQRKVLVIGAEVLSKVIDFSDRTSCILFGDGAGAVLVEASEQGNIGACIVGAEGSGGQDLYLSNQSTMINGEPIKASGKIYQNGRKVFKWAVNRMTEQVKVLLEKNNLTINDIDWFVPHSANMRIIEAICKGIGLSVEKALESLSVYGNTSSASIPLALNEGVKAGKVKKGDKVMLLGFGGGLSYAGTVVEWGM</sequence>
<dbReference type="Pfam" id="PF08541">
    <property type="entry name" value="ACP_syn_III_C"/>
    <property type="match status" value="1"/>
</dbReference>
<dbReference type="NCBIfam" id="NF006829">
    <property type="entry name" value="PRK09352.1"/>
    <property type="match status" value="1"/>
</dbReference>
<dbReference type="EC" id="2.3.1.180" evidence="3 13"/>
<evidence type="ECO:0000256" key="4">
    <source>
        <dbReference type="ARBA" id="ARBA00022490"/>
    </source>
</evidence>
<dbReference type="GO" id="GO:0004315">
    <property type="term" value="F:3-oxoacyl-[acyl-carrier-protein] synthase activity"/>
    <property type="evidence" value="ECO:0007669"/>
    <property type="project" value="InterPro"/>
</dbReference>
<dbReference type="FunFam" id="3.40.47.10:FF:000004">
    <property type="entry name" value="3-oxoacyl-[acyl-carrier-protein] synthase 3"/>
    <property type="match status" value="1"/>
</dbReference>
<dbReference type="GO" id="GO:0033818">
    <property type="term" value="F:beta-ketoacyl-acyl-carrier-protein synthase III activity"/>
    <property type="evidence" value="ECO:0007669"/>
    <property type="project" value="UniProtKB-UniRule"/>
</dbReference>
<dbReference type="InterPro" id="IPR013747">
    <property type="entry name" value="ACP_syn_III_C"/>
</dbReference>
<dbReference type="UniPathway" id="UPA00094"/>
<dbReference type="RefSeq" id="WP_044215914.1">
    <property type="nucleotide sequence ID" value="NZ_JBKAGJ010000005.1"/>
</dbReference>
<accession>A0A098SC15</accession>
<comment type="caution">
    <text evidence="16">The sequence shown here is derived from an EMBL/GenBank/DDBJ whole genome shotgun (WGS) entry which is preliminary data.</text>
</comment>
<dbReference type="Pfam" id="PF08545">
    <property type="entry name" value="ACP_syn_III"/>
    <property type="match status" value="1"/>
</dbReference>
<dbReference type="PANTHER" id="PTHR34069:SF2">
    <property type="entry name" value="BETA-KETOACYL-[ACYL-CARRIER-PROTEIN] SYNTHASE III"/>
    <property type="match status" value="1"/>
</dbReference>
<dbReference type="OrthoDB" id="9815506at2"/>
<keyword evidence="8 13" id="KW-0443">Lipid metabolism</keyword>
<feature type="active site" evidence="13">
    <location>
        <position position="248"/>
    </location>
</feature>
<evidence type="ECO:0000256" key="10">
    <source>
        <dbReference type="ARBA" id="ARBA00023268"/>
    </source>
</evidence>
<dbReference type="CDD" id="cd00830">
    <property type="entry name" value="KAS_III"/>
    <property type="match status" value="1"/>
</dbReference>
<evidence type="ECO:0000259" key="15">
    <source>
        <dbReference type="Pfam" id="PF08545"/>
    </source>
</evidence>
<gene>
    <name evidence="13" type="primary">fabH</name>
    <name evidence="16" type="ORF">IX84_01455</name>
</gene>
<dbReference type="InterPro" id="IPR004655">
    <property type="entry name" value="FabH"/>
</dbReference>
<dbReference type="PANTHER" id="PTHR34069">
    <property type="entry name" value="3-OXOACYL-[ACYL-CARRIER-PROTEIN] SYNTHASE 3"/>
    <property type="match status" value="1"/>
</dbReference>